<keyword evidence="3" id="KW-1185">Reference proteome</keyword>
<gene>
    <name evidence="2" type="ORF">EDB81DRAFT_759153</name>
</gene>
<organism evidence="2 3">
    <name type="scientific">Dactylonectria macrodidyma</name>
    <dbReference type="NCBI Taxonomy" id="307937"/>
    <lineage>
        <taxon>Eukaryota</taxon>
        <taxon>Fungi</taxon>
        <taxon>Dikarya</taxon>
        <taxon>Ascomycota</taxon>
        <taxon>Pezizomycotina</taxon>
        <taxon>Sordariomycetes</taxon>
        <taxon>Hypocreomycetidae</taxon>
        <taxon>Hypocreales</taxon>
        <taxon>Nectriaceae</taxon>
        <taxon>Dactylonectria</taxon>
    </lineage>
</organism>
<evidence type="ECO:0000313" key="2">
    <source>
        <dbReference type="EMBL" id="KAH7148798.1"/>
    </source>
</evidence>
<dbReference type="SUPFAM" id="SSF63829">
    <property type="entry name" value="Calcium-dependent phosphotriesterase"/>
    <property type="match status" value="1"/>
</dbReference>
<reference evidence="2" key="1">
    <citation type="journal article" date="2021" name="Nat. Commun.">
        <title>Genetic determinants of endophytism in the Arabidopsis root mycobiome.</title>
        <authorList>
            <person name="Mesny F."/>
            <person name="Miyauchi S."/>
            <person name="Thiergart T."/>
            <person name="Pickel B."/>
            <person name="Atanasova L."/>
            <person name="Karlsson M."/>
            <person name="Huettel B."/>
            <person name="Barry K.W."/>
            <person name="Haridas S."/>
            <person name="Chen C."/>
            <person name="Bauer D."/>
            <person name="Andreopoulos W."/>
            <person name="Pangilinan J."/>
            <person name="LaButti K."/>
            <person name="Riley R."/>
            <person name="Lipzen A."/>
            <person name="Clum A."/>
            <person name="Drula E."/>
            <person name="Henrissat B."/>
            <person name="Kohler A."/>
            <person name="Grigoriev I.V."/>
            <person name="Martin F.M."/>
            <person name="Hacquard S."/>
        </authorList>
    </citation>
    <scope>NUCLEOTIDE SEQUENCE</scope>
    <source>
        <strain evidence="2">MPI-CAGE-AT-0147</strain>
    </source>
</reference>
<dbReference type="AlphaFoldDB" id="A0A9P9F072"/>
<feature type="chain" id="PRO_5040163602" description="SMP-30/Gluconolactonase/LRE-like region domain-containing protein" evidence="1">
    <location>
        <begin position="21"/>
        <end position="342"/>
    </location>
</feature>
<name>A0A9P9F072_9HYPO</name>
<dbReference type="Proteomes" id="UP000738349">
    <property type="component" value="Unassembled WGS sequence"/>
</dbReference>
<sequence>MLVKSLLATTAFAVLGVAKSLPSKTLSQLSQGSWLENIAVRPNGDLLVTQLVPSAVIYTIKNPTKKPHELEALVTIPAIQNIYGIAELPGGSKSTETWIVVGGNSTSLAHTVEGSFSSWKIELQRDSRCGKTKVTKVSDMSSDSRFLNGVTEIPGVSGAVLIGDSTNGIVGYLNLKTGEFDDQAFVFPELAPSEGAALPVGVNGIHIRNGFLYWTNSGSRSIFRVAIAPGGRPAKGAKPELVIDLSAEATFLDDFIFDADGNIYVTTNFDNSVIFVNVKWRKAKTVVGGLLELTVAGSTSVAFGRGKHDKDILYVTTGGALGAPVGGDKTEGGKIVAVDTTA</sequence>
<keyword evidence="1" id="KW-0732">Signal</keyword>
<evidence type="ECO:0008006" key="4">
    <source>
        <dbReference type="Google" id="ProtNLM"/>
    </source>
</evidence>
<dbReference type="PANTHER" id="PTHR42060:SF1">
    <property type="entry name" value="NHL REPEAT-CONTAINING PROTEIN"/>
    <property type="match status" value="1"/>
</dbReference>
<proteinExistence type="predicted"/>
<dbReference type="PANTHER" id="PTHR42060">
    <property type="entry name" value="NHL REPEAT-CONTAINING PROTEIN-RELATED"/>
    <property type="match status" value="1"/>
</dbReference>
<dbReference type="OrthoDB" id="5233393at2759"/>
<dbReference type="EMBL" id="JAGMUV010000007">
    <property type="protein sequence ID" value="KAH7148798.1"/>
    <property type="molecule type" value="Genomic_DNA"/>
</dbReference>
<dbReference type="Gene3D" id="2.120.10.30">
    <property type="entry name" value="TolB, C-terminal domain"/>
    <property type="match status" value="1"/>
</dbReference>
<comment type="caution">
    <text evidence="2">The sequence shown here is derived from an EMBL/GenBank/DDBJ whole genome shotgun (WGS) entry which is preliminary data.</text>
</comment>
<dbReference type="InterPro" id="IPR011042">
    <property type="entry name" value="6-blade_b-propeller_TolB-like"/>
</dbReference>
<evidence type="ECO:0000256" key="1">
    <source>
        <dbReference type="SAM" id="SignalP"/>
    </source>
</evidence>
<feature type="signal peptide" evidence="1">
    <location>
        <begin position="1"/>
        <end position="20"/>
    </location>
</feature>
<dbReference type="InterPro" id="IPR052998">
    <property type="entry name" value="Hetero-Diels-Alderase-like"/>
</dbReference>
<protein>
    <recommendedName>
        <fullName evidence="4">SMP-30/Gluconolactonase/LRE-like region domain-containing protein</fullName>
    </recommendedName>
</protein>
<evidence type="ECO:0000313" key="3">
    <source>
        <dbReference type="Proteomes" id="UP000738349"/>
    </source>
</evidence>
<accession>A0A9P9F072</accession>